<dbReference type="InterPro" id="IPR039865">
    <property type="entry name" value="PPP2R3C"/>
</dbReference>
<dbReference type="PANTHER" id="PTHR12085">
    <property type="entry name" value="SERINE/THREONINE-PROTEIN PHOSPHATASE 2A REGULATORY SUBUNIT B'' SUBUNIT GAMMA"/>
    <property type="match status" value="1"/>
</dbReference>
<organism evidence="5">
    <name type="scientific">Trypanosoma vivax (strain Y486)</name>
    <dbReference type="NCBI Taxonomy" id="1055687"/>
    <lineage>
        <taxon>Eukaryota</taxon>
        <taxon>Discoba</taxon>
        <taxon>Euglenozoa</taxon>
        <taxon>Kinetoplastea</taxon>
        <taxon>Metakinetoplastina</taxon>
        <taxon>Trypanosomatida</taxon>
        <taxon>Trypanosomatidae</taxon>
        <taxon>Trypanosoma</taxon>
        <taxon>Duttonella</taxon>
    </lineage>
</organism>
<dbReference type="InterPro" id="IPR011992">
    <property type="entry name" value="EF-hand-dom_pair"/>
</dbReference>
<comment type="subcellular location">
    <subcellularLocation>
        <location evidence="1">Cytoplasm</location>
    </subcellularLocation>
</comment>
<dbReference type="PROSITE" id="PS50222">
    <property type="entry name" value="EF_HAND_2"/>
    <property type="match status" value="1"/>
</dbReference>
<dbReference type="OMA" id="IDCLSFW"/>
<dbReference type="SUPFAM" id="SSF47473">
    <property type="entry name" value="EF-hand"/>
    <property type="match status" value="1"/>
</dbReference>
<keyword evidence="2" id="KW-0963">Cytoplasm</keyword>
<dbReference type="VEuPathDB" id="TriTrypDB:TvY486_0303740"/>
<gene>
    <name evidence="5" type="ORF">TVY486_0303740</name>
</gene>
<dbReference type="AlphaFoldDB" id="G0TTB7"/>
<protein>
    <recommendedName>
        <fullName evidence="4">EF-hand domain-containing protein</fullName>
    </recommendedName>
</protein>
<evidence type="ECO:0000256" key="2">
    <source>
        <dbReference type="ARBA" id="ARBA00022490"/>
    </source>
</evidence>
<accession>G0TTB7</accession>
<name>G0TTB7_TRYVY</name>
<proteinExistence type="predicted"/>
<dbReference type="GO" id="GO:0005509">
    <property type="term" value="F:calcium ion binding"/>
    <property type="evidence" value="ECO:0007669"/>
    <property type="project" value="InterPro"/>
</dbReference>
<dbReference type="GO" id="GO:0005737">
    <property type="term" value="C:cytoplasm"/>
    <property type="evidence" value="ECO:0007669"/>
    <property type="project" value="UniProtKB-SubCell"/>
</dbReference>
<evidence type="ECO:0000313" key="5">
    <source>
        <dbReference type="EMBL" id="CCC47198.1"/>
    </source>
</evidence>
<dbReference type="GO" id="GO:0035303">
    <property type="term" value="P:regulation of dephosphorylation"/>
    <property type="evidence" value="ECO:0007669"/>
    <property type="project" value="InterPro"/>
</dbReference>
<dbReference type="EMBL" id="HE573019">
    <property type="protein sequence ID" value="CCC47198.1"/>
    <property type="molecule type" value="Genomic_DNA"/>
</dbReference>
<evidence type="ECO:0000259" key="4">
    <source>
        <dbReference type="PROSITE" id="PS50222"/>
    </source>
</evidence>
<dbReference type="GO" id="GO:0005819">
    <property type="term" value="C:spindle"/>
    <property type="evidence" value="ECO:0007669"/>
    <property type="project" value="TreeGrafter"/>
</dbReference>
<evidence type="ECO:0000256" key="1">
    <source>
        <dbReference type="ARBA" id="ARBA00004496"/>
    </source>
</evidence>
<keyword evidence="3" id="KW-0106">Calcium</keyword>
<dbReference type="Gene3D" id="1.10.238.10">
    <property type="entry name" value="EF-hand"/>
    <property type="match status" value="1"/>
</dbReference>
<feature type="domain" description="EF-hand" evidence="4">
    <location>
        <begin position="202"/>
        <end position="237"/>
    </location>
</feature>
<dbReference type="InterPro" id="IPR002048">
    <property type="entry name" value="EF_hand_dom"/>
</dbReference>
<sequence length="485" mass="55773">MAAPLTALIEGFRRVVKNRSPHEDPDDEAQRRELESIREKAQQAWSARSAPFIPAIYLRKRDAFADEVLRHLRVASKAFEINLRFREIEQLDETQEKLWSLLNNGNTRSSVTASEYVEIMEKIKLWHKERLNSSINTASSRDLHVRSIQRECTDDATVVEDVVFVSAIPRPRVSLQLFFSCPRSPAGDVEVALIYKRFAKQVSLVKCEAELIIWDSDNDGRLTEDELESYVRDLVPRVAALRDLNSDMLPFYCCSVGRRIFWALDPGTRGSIRIDSLLQSPLMDEWLDIQLMREEQPRNWFSPSITSYLYDKFLLLDTRATGTLNADNLKLYKKGLPTTLDDGLPHGVGPLSSLFIDRFFETNVMMAGSELDFRKFVDFVIAVEFLPQCQRPLFFWNILDIEGNGVLSPIHVNYFFREIRSKLVAAGLEVPSVETVVQEVFDIIPTAEPLRITREEFLNAPQAGLFVVLLIDCLSFWAYENREQR</sequence>
<dbReference type="GO" id="GO:0030865">
    <property type="term" value="P:cortical cytoskeleton organization"/>
    <property type="evidence" value="ECO:0007669"/>
    <property type="project" value="TreeGrafter"/>
</dbReference>
<dbReference type="InterPro" id="IPR018247">
    <property type="entry name" value="EF_Hand_1_Ca_BS"/>
</dbReference>
<dbReference type="GO" id="GO:0000226">
    <property type="term" value="P:microtubule cytoskeleton organization"/>
    <property type="evidence" value="ECO:0007669"/>
    <property type="project" value="TreeGrafter"/>
</dbReference>
<evidence type="ECO:0000256" key="3">
    <source>
        <dbReference type="ARBA" id="ARBA00022837"/>
    </source>
</evidence>
<dbReference type="PROSITE" id="PS00018">
    <property type="entry name" value="EF_HAND_1"/>
    <property type="match status" value="1"/>
</dbReference>
<dbReference type="PANTHER" id="PTHR12085:SF3">
    <property type="entry name" value="SERINE_THREONINE-PROTEIN PHOSPHATASE 2A REGULATORY SUBUNIT B'' SUBUNIT GAMMA"/>
    <property type="match status" value="1"/>
</dbReference>
<reference evidence="5" key="1">
    <citation type="journal article" date="2012" name="Proc. Natl. Acad. Sci. U.S.A.">
        <title>Antigenic diversity is generated by distinct evolutionary mechanisms in African trypanosome species.</title>
        <authorList>
            <person name="Jackson A.P."/>
            <person name="Berry A."/>
            <person name="Aslett M."/>
            <person name="Allison H.C."/>
            <person name="Burton P."/>
            <person name="Vavrova-Anderson J."/>
            <person name="Brown R."/>
            <person name="Browne H."/>
            <person name="Corton N."/>
            <person name="Hauser H."/>
            <person name="Gamble J."/>
            <person name="Gilderthorp R."/>
            <person name="Marcello L."/>
            <person name="McQuillan J."/>
            <person name="Otto T.D."/>
            <person name="Quail M.A."/>
            <person name="Sanders M.J."/>
            <person name="van Tonder A."/>
            <person name="Ginger M.L."/>
            <person name="Field M.C."/>
            <person name="Barry J.D."/>
            <person name="Hertz-Fowler C."/>
            <person name="Berriman M."/>
        </authorList>
    </citation>
    <scope>NUCLEOTIDE SEQUENCE</scope>
    <source>
        <strain evidence="5">Y486</strain>
    </source>
</reference>